<proteinExistence type="predicted"/>
<dbReference type="EMBL" id="CP043473">
    <property type="protein sequence ID" value="QEL54413.1"/>
    <property type="molecule type" value="Genomic_DNA"/>
</dbReference>
<dbReference type="Proteomes" id="UP000322079">
    <property type="component" value="Chromosome"/>
</dbReference>
<keyword evidence="2" id="KW-1185">Reference proteome</keyword>
<accession>A0A5C1DD91</accession>
<gene>
    <name evidence="1" type="ORF">FYK34_01880</name>
</gene>
<sequence>MAALTEALTAYLHLIEKLGAAPEVVSARRQLLQRLLDSLAGRRRDVDSYHAGVDAFVAACPVEEKLLAVTCAREFFYFWLDDMKKVMEITAGASFTIRNLAMPLLGSLDALQQLMRRMDFNHFPPSLDLYLGKLFEDGMAEEEIDRRRRLLQVLLFLLDPHPCDANSYRMAVDALLLHLATPEEGDALRLLVREYYPYWQSFPFAHKRVAPAKLQNDQNS</sequence>
<dbReference type="AlphaFoldDB" id="A0A5C1DD91"/>
<dbReference type="KEGG" id="chrm:FYK34_01880"/>
<dbReference type="RefSeq" id="WP_149294803.1">
    <property type="nucleotide sequence ID" value="NZ_CP043473.1"/>
</dbReference>
<evidence type="ECO:0000313" key="2">
    <source>
        <dbReference type="Proteomes" id="UP000322079"/>
    </source>
</evidence>
<evidence type="ECO:0000313" key="1">
    <source>
        <dbReference type="EMBL" id="QEL54413.1"/>
    </source>
</evidence>
<protein>
    <submittedName>
        <fullName evidence="1">Uncharacterized protein</fullName>
    </submittedName>
</protein>
<name>A0A5C1DD91_9NEIS</name>
<organism evidence="1 2">
    <name type="scientific">Chromobacterium paludis</name>
    <dbReference type="NCBI Taxonomy" id="2605945"/>
    <lineage>
        <taxon>Bacteria</taxon>
        <taxon>Pseudomonadati</taxon>
        <taxon>Pseudomonadota</taxon>
        <taxon>Betaproteobacteria</taxon>
        <taxon>Neisseriales</taxon>
        <taxon>Chromobacteriaceae</taxon>
        <taxon>Chromobacterium</taxon>
    </lineage>
</organism>
<reference evidence="1 2" key="1">
    <citation type="submission" date="2019-08" db="EMBL/GenBank/DDBJ databases">
        <title>Chromobacterium paludis, a novel bacterium isolated from a Maryland marsh pond.</title>
        <authorList>
            <person name="Blackburn M.B."/>
            <person name="Gundersen-Rindal D.E."/>
        </authorList>
    </citation>
    <scope>NUCLEOTIDE SEQUENCE [LARGE SCALE GENOMIC DNA]</scope>
    <source>
        <strain evidence="2">IIBBL 257-1</strain>
    </source>
</reference>